<sequence length="366" mass="41046">ATRAKDPENKPMGDVPSGVPSVAGNQSQQATGTTGKLSSSYPPIFYMRPGESWEQYWRSVTFWVASEGKSLPQEMQGPRLMQQLRERAGKIVQHLTVEEVSGADRIQRIKQEMERSPIIKLLDQKKVDQRRQKFMKPTRLHGKSIESFLNRAEIYQRENQSSPAYQVGSKFYIGHLLDAARLTKRDLALVKAASQGTLEDEEDKYLVQKATTSSSMTSPLQSSTATPGVRKNRRKFFGRRRFRDALMAILEDEDGADEDGLDDETVMPDGIGDESVYEEEDDMTSFGGSSTQATSVMEASSAGTMSSTTSSTASTSDAFLAEIFAQEYKARNRVREIKKMRQYFQKEGHAPGGPQGDKDREQVKRW</sequence>
<feature type="compositionally biased region" description="Low complexity" evidence="1">
    <location>
        <begin position="211"/>
        <end position="224"/>
    </location>
</feature>
<evidence type="ECO:0000313" key="4">
    <source>
        <dbReference type="Proteomes" id="UP001152797"/>
    </source>
</evidence>
<reference evidence="2" key="1">
    <citation type="submission" date="2022-10" db="EMBL/GenBank/DDBJ databases">
        <authorList>
            <person name="Chen Y."/>
            <person name="Dougan E. K."/>
            <person name="Chan C."/>
            <person name="Rhodes N."/>
            <person name="Thang M."/>
        </authorList>
    </citation>
    <scope>NUCLEOTIDE SEQUENCE</scope>
</reference>
<dbReference type="EMBL" id="CAMXCT020006186">
    <property type="protein sequence ID" value="CAL1167487.1"/>
    <property type="molecule type" value="Genomic_DNA"/>
</dbReference>
<proteinExistence type="predicted"/>
<accession>A0A9P1GKV2</accession>
<evidence type="ECO:0000313" key="3">
    <source>
        <dbReference type="EMBL" id="CAL4801424.1"/>
    </source>
</evidence>
<feature type="region of interest" description="Disordered" evidence="1">
    <location>
        <begin position="1"/>
        <end position="41"/>
    </location>
</feature>
<feature type="region of interest" description="Disordered" evidence="1">
    <location>
        <begin position="277"/>
        <end position="315"/>
    </location>
</feature>
<feature type="compositionally biased region" description="Basic and acidic residues" evidence="1">
    <location>
        <begin position="1"/>
        <end position="11"/>
    </location>
</feature>
<feature type="region of interest" description="Disordered" evidence="1">
    <location>
        <begin position="210"/>
        <end position="230"/>
    </location>
</feature>
<dbReference type="EMBL" id="CAMXCT010006186">
    <property type="protein sequence ID" value="CAI4014112.1"/>
    <property type="molecule type" value="Genomic_DNA"/>
</dbReference>
<dbReference type="Proteomes" id="UP001152797">
    <property type="component" value="Unassembled WGS sequence"/>
</dbReference>
<feature type="non-terminal residue" evidence="2">
    <location>
        <position position="1"/>
    </location>
</feature>
<dbReference type="AlphaFoldDB" id="A0A9P1GKV2"/>
<feature type="compositionally biased region" description="Polar residues" evidence="1">
    <location>
        <begin position="286"/>
        <end position="298"/>
    </location>
</feature>
<evidence type="ECO:0000256" key="1">
    <source>
        <dbReference type="SAM" id="MobiDB-lite"/>
    </source>
</evidence>
<name>A0A9P1GKV2_9DINO</name>
<feature type="region of interest" description="Disordered" evidence="1">
    <location>
        <begin position="342"/>
        <end position="366"/>
    </location>
</feature>
<evidence type="ECO:0000313" key="2">
    <source>
        <dbReference type="EMBL" id="CAI4014112.1"/>
    </source>
</evidence>
<feature type="compositionally biased region" description="Polar residues" evidence="1">
    <location>
        <begin position="23"/>
        <end position="41"/>
    </location>
</feature>
<gene>
    <name evidence="2" type="ORF">C1SCF055_LOCUS39036</name>
</gene>
<keyword evidence="4" id="KW-1185">Reference proteome</keyword>
<reference evidence="3 4" key="2">
    <citation type="submission" date="2024-05" db="EMBL/GenBank/DDBJ databases">
        <authorList>
            <person name="Chen Y."/>
            <person name="Shah S."/>
            <person name="Dougan E. K."/>
            <person name="Thang M."/>
            <person name="Chan C."/>
        </authorList>
    </citation>
    <scope>NUCLEOTIDE SEQUENCE [LARGE SCALE GENOMIC DNA]</scope>
</reference>
<feature type="compositionally biased region" description="Basic and acidic residues" evidence="1">
    <location>
        <begin position="356"/>
        <end position="366"/>
    </location>
</feature>
<feature type="non-terminal residue" evidence="2">
    <location>
        <position position="366"/>
    </location>
</feature>
<protein>
    <submittedName>
        <fullName evidence="3">CCHC-type domain-containing protein</fullName>
    </submittedName>
</protein>
<dbReference type="OrthoDB" id="443094at2759"/>
<feature type="region of interest" description="Disordered" evidence="1">
    <location>
        <begin position="253"/>
        <end position="272"/>
    </location>
</feature>
<organism evidence="2">
    <name type="scientific">Cladocopium goreaui</name>
    <dbReference type="NCBI Taxonomy" id="2562237"/>
    <lineage>
        <taxon>Eukaryota</taxon>
        <taxon>Sar</taxon>
        <taxon>Alveolata</taxon>
        <taxon>Dinophyceae</taxon>
        <taxon>Suessiales</taxon>
        <taxon>Symbiodiniaceae</taxon>
        <taxon>Cladocopium</taxon>
    </lineage>
</organism>
<dbReference type="EMBL" id="CAMXCT030006186">
    <property type="protein sequence ID" value="CAL4801424.1"/>
    <property type="molecule type" value="Genomic_DNA"/>
</dbReference>
<comment type="caution">
    <text evidence="2">The sequence shown here is derived from an EMBL/GenBank/DDBJ whole genome shotgun (WGS) entry which is preliminary data.</text>
</comment>
<feature type="compositionally biased region" description="Low complexity" evidence="1">
    <location>
        <begin position="299"/>
        <end position="315"/>
    </location>
</feature>